<gene>
    <name evidence="2" type="ORF">VST7929_01807</name>
</gene>
<name>A0ABM8ZUE7_9VIBR</name>
<comment type="caution">
    <text evidence="2">The sequence shown here is derived from an EMBL/GenBank/DDBJ whole genome shotgun (WGS) entry which is preliminary data.</text>
</comment>
<dbReference type="Gene3D" id="3.90.1210.10">
    <property type="entry name" value="Antifreeze-like/N-acetylneuraminic acid synthase C-terminal domain"/>
    <property type="match status" value="1"/>
</dbReference>
<evidence type="ECO:0000313" key="2">
    <source>
        <dbReference type="EMBL" id="CAH0533930.1"/>
    </source>
</evidence>
<dbReference type="InterPro" id="IPR031571">
    <property type="entry name" value="RcpC_dom"/>
</dbReference>
<dbReference type="Pfam" id="PF08666">
    <property type="entry name" value="SAF"/>
    <property type="match status" value="1"/>
</dbReference>
<feature type="domain" description="SAF" evidence="1">
    <location>
        <begin position="44"/>
        <end position="106"/>
    </location>
</feature>
<dbReference type="InterPro" id="IPR017592">
    <property type="entry name" value="Pilus_assmbl_Flp-typ_CpaB"/>
</dbReference>
<evidence type="ECO:0000313" key="3">
    <source>
        <dbReference type="Proteomes" id="UP000838672"/>
    </source>
</evidence>
<dbReference type="Proteomes" id="UP000838672">
    <property type="component" value="Unassembled WGS sequence"/>
</dbReference>
<reference evidence="2" key="1">
    <citation type="submission" date="2021-11" db="EMBL/GenBank/DDBJ databases">
        <authorList>
            <person name="Rodrigo-Torres L."/>
            <person name="Arahal R. D."/>
            <person name="Lucena T."/>
        </authorList>
    </citation>
    <scope>NUCLEOTIDE SEQUENCE</scope>
    <source>
        <strain evidence="2">CECT 7929</strain>
    </source>
</reference>
<sequence>MSRSHILFLLLLSILLGIAAVIVAKQWMDSQAQVTTQVEEVTRHPVVVAAVEIPSGTIIEAKHLTTKQLEEDWLHDDAYLETAPLIGQVAAATIYNGEPVHRSRIAKPGEGATLAALIPENKRAVTIRVNDVIGVAGFLLPGNKVDVLNTVVRKNYANTTTVLRDIRVLAVDQTAKTDDNKPVIVRAVTLEVSPKEAEKLLTAQGKGEIQLALRNPYEPNVAPPKAKAKPRYVAPSVTILKGTESDNVKVKN</sequence>
<keyword evidence="3" id="KW-1185">Reference proteome</keyword>
<evidence type="ECO:0000259" key="1">
    <source>
        <dbReference type="SMART" id="SM00858"/>
    </source>
</evidence>
<dbReference type="NCBIfam" id="TIGR03177">
    <property type="entry name" value="pilus_cpaB"/>
    <property type="match status" value="1"/>
</dbReference>
<dbReference type="InterPro" id="IPR013974">
    <property type="entry name" value="SAF"/>
</dbReference>
<dbReference type="SUPFAM" id="SSF51269">
    <property type="entry name" value="AFP III-like domain"/>
    <property type="match status" value="1"/>
</dbReference>
<dbReference type="Pfam" id="PF16976">
    <property type="entry name" value="RcpC"/>
    <property type="match status" value="1"/>
</dbReference>
<proteinExistence type="predicted"/>
<dbReference type="EMBL" id="CAKLDI010000001">
    <property type="protein sequence ID" value="CAH0533930.1"/>
    <property type="molecule type" value="Genomic_DNA"/>
</dbReference>
<dbReference type="SMART" id="SM00858">
    <property type="entry name" value="SAF"/>
    <property type="match status" value="1"/>
</dbReference>
<accession>A0ABM8ZUE7</accession>
<dbReference type="RefSeq" id="WP_237466344.1">
    <property type="nucleotide sequence ID" value="NZ_CAKLDI010000001.1"/>
</dbReference>
<dbReference type="InterPro" id="IPR036732">
    <property type="entry name" value="AFP_Neu5c_C_sf"/>
</dbReference>
<dbReference type="CDD" id="cd11614">
    <property type="entry name" value="SAF_CpaB_FlgA_like"/>
    <property type="match status" value="1"/>
</dbReference>
<protein>
    <recommendedName>
        <fullName evidence="1">SAF domain-containing protein</fullName>
    </recommendedName>
</protein>
<organism evidence="2 3">
    <name type="scientific">Vibrio stylophorae</name>
    <dbReference type="NCBI Taxonomy" id="659351"/>
    <lineage>
        <taxon>Bacteria</taxon>
        <taxon>Pseudomonadati</taxon>
        <taxon>Pseudomonadota</taxon>
        <taxon>Gammaproteobacteria</taxon>
        <taxon>Vibrionales</taxon>
        <taxon>Vibrionaceae</taxon>
        <taxon>Vibrio</taxon>
    </lineage>
</organism>